<sequence length="154" mass="16217">MAARGGVHELERERGLAGGAAEHVVAVDDMRQPGGAPEHLGLVLHVGVSIERHLEREHRAGLPVARLAHPGEATRAEVADPVNIRQPQLLWRRRCCWIRVPGPSSSGAGGRQAADPVNDGASHRTRGAVVGGDGTGMQEATENRSDSIAISGDK</sequence>
<proteinExistence type="predicted"/>
<feature type="region of interest" description="Disordered" evidence="1">
    <location>
        <begin position="101"/>
        <end position="154"/>
    </location>
</feature>
<dbReference type="Proteomes" id="UP000275267">
    <property type="component" value="Unassembled WGS sequence"/>
</dbReference>
<protein>
    <submittedName>
        <fullName evidence="2">Uncharacterized protein</fullName>
    </submittedName>
</protein>
<keyword evidence="3" id="KW-1185">Reference proteome</keyword>
<name>A0A3L6PE39_PANMI</name>
<dbReference type="AlphaFoldDB" id="A0A3L6PE39"/>
<reference evidence="3" key="1">
    <citation type="journal article" date="2019" name="Nat. Commun.">
        <title>The genome of broomcorn millet.</title>
        <authorList>
            <person name="Zou C."/>
            <person name="Miki D."/>
            <person name="Li D."/>
            <person name="Tang Q."/>
            <person name="Xiao L."/>
            <person name="Rajput S."/>
            <person name="Deng P."/>
            <person name="Jia W."/>
            <person name="Huang R."/>
            <person name="Zhang M."/>
            <person name="Sun Y."/>
            <person name="Hu J."/>
            <person name="Fu X."/>
            <person name="Schnable P.S."/>
            <person name="Li F."/>
            <person name="Zhang H."/>
            <person name="Feng B."/>
            <person name="Zhu X."/>
            <person name="Liu R."/>
            <person name="Schnable J.C."/>
            <person name="Zhu J.-K."/>
            <person name="Zhang H."/>
        </authorList>
    </citation>
    <scope>NUCLEOTIDE SEQUENCE [LARGE SCALE GENOMIC DNA]</scope>
</reference>
<evidence type="ECO:0000313" key="2">
    <source>
        <dbReference type="EMBL" id="RLM54375.1"/>
    </source>
</evidence>
<comment type="caution">
    <text evidence="2">The sequence shown here is derived from an EMBL/GenBank/DDBJ whole genome shotgun (WGS) entry which is preliminary data.</text>
</comment>
<accession>A0A3L6PE39</accession>
<evidence type="ECO:0000256" key="1">
    <source>
        <dbReference type="SAM" id="MobiDB-lite"/>
    </source>
</evidence>
<dbReference type="OrthoDB" id="10357727at2759"/>
<dbReference type="EMBL" id="PQIB02000018">
    <property type="protein sequence ID" value="RLM54375.1"/>
    <property type="molecule type" value="Genomic_DNA"/>
</dbReference>
<gene>
    <name evidence="2" type="ORF">C2845_PM10G00090</name>
</gene>
<evidence type="ECO:0000313" key="3">
    <source>
        <dbReference type="Proteomes" id="UP000275267"/>
    </source>
</evidence>
<organism evidence="2 3">
    <name type="scientific">Panicum miliaceum</name>
    <name type="common">Proso millet</name>
    <name type="synonym">Broomcorn millet</name>
    <dbReference type="NCBI Taxonomy" id="4540"/>
    <lineage>
        <taxon>Eukaryota</taxon>
        <taxon>Viridiplantae</taxon>
        <taxon>Streptophyta</taxon>
        <taxon>Embryophyta</taxon>
        <taxon>Tracheophyta</taxon>
        <taxon>Spermatophyta</taxon>
        <taxon>Magnoliopsida</taxon>
        <taxon>Liliopsida</taxon>
        <taxon>Poales</taxon>
        <taxon>Poaceae</taxon>
        <taxon>PACMAD clade</taxon>
        <taxon>Panicoideae</taxon>
        <taxon>Panicodae</taxon>
        <taxon>Paniceae</taxon>
        <taxon>Panicinae</taxon>
        <taxon>Panicum</taxon>
        <taxon>Panicum sect. Panicum</taxon>
    </lineage>
</organism>